<dbReference type="PANTHER" id="PTHR42706:SF1">
    <property type="entry name" value="FORMYLTETRAHYDROFOLATE DEFORMYLASE 2, MITOCHONDRIAL"/>
    <property type="match status" value="1"/>
</dbReference>
<dbReference type="Gene3D" id="3.40.50.170">
    <property type="entry name" value="Formyl transferase, N-terminal domain"/>
    <property type="match status" value="1"/>
</dbReference>
<dbReference type="InterPro" id="IPR044074">
    <property type="entry name" value="PurU_ACT"/>
</dbReference>
<comment type="catalytic activity">
    <reaction evidence="3">
        <text>(6R)-10-formyltetrahydrofolate + H2O = (6S)-5,6,7,8-tetrahydrofolate + formate + H(+)</text>
        <dbReference type="Rhea" id="RHEA:19833"/>
        <dbReference type="ChEBI" id="CHEBI:15377"/>
        <dbReference type="ChEBI" id="CHEBI:15378"/>
        <dbReference type="ChEBI" id="CHEBI:15740"/>
        <dbReference type="ChEBI" id="CHEBI:57453"/>
        <dbReference type="ChEBI" id="CHEBI:195366"/>
        <dbReference type="EC" id="3.5.1.10"/>
    </reaction>
</comment>
<dbReference type="Gene3D" id="3.30.70.260">
    <property type="match status" value="1"/>
</dbReference>
<dbReference type="PROSITE" id="PS51671">
    <property type="entry name" value="ACT"/>
    <property type="match status" value="1"/>
</dbReference>
<dbReference type="PRINTS" id="PR01575">
    <property type="entry name" value="FFH4HYDRLASE"/>
</dbReference>
<dbReference type="GO" id="GO:0008864">
    <property type="term" value="F:formyltetrahydrofolate deformylase activity"/>
    <property type="evidence" value="ECO:0007669"/>
    <property type="project" value="UniProtKB-UniRule"/>
</dbReference>
<dbReference type="AlphaFoldDB" id="A0A6S6TW56"/>
<protein>
    <recommendedName>
        <fullName evidence="3 4">Formyltetrahydrofolate deformylase</fullName>
        <ecNumber evidence="3 4">3.5.1.10</ecNumber>
    </recommendedName>
    <alternativeName>
        <fullName evidence="3">Formyl-FH(4) hydrolase</fullName>
    </alternativeName>
</protein>
<keyword evidence="1 3" id="KW-0554">One-carbon metabolism</keyword>
<sequence length="278" mass="31673">MEKRARVLIDCHDAKGLVYKVSKVFYDRDLNIDSNREFVDKEKEKFFMRTVVSGDFDTDELNDALKTVCPDDARIRVIIPKNKKIVILATKESHALGDILIRNEAGELNAEIGCVIANHETLRTLVERFNIPFISISADGLTRDEHEVKVMQEIQKYTFDYMVLAKYMRILTPTFVKAYSGKIINIHHSFLPAFIGANPYKQAYERGVKIIGATAHFVTDDLDEGPIIAQNVIPVNHRLSWKEMQSAGRDGEKVVLSRALALVLHDRVFVHDNKTVIF</sequence>
<dbReference type="InterPro" id="IPR004810">
    <property type="entry name" value="PurU"/>
</dbReference>
<dbReference type="InterPro" id="IPR045865">
    <property type="entry name" value="ACT-like_dom_sf"/>
</dbReference>
<evidence type="ECO:0000256" key="4">
    <source>
        <dbReference type="NCBIfam" id="TIGR00655"/>
    </source>
</evidence>
<organism evidence="6">
    <name type="scientific">uncultured Sulfurovum sp</name>
    <dbReference type="NCBI Taxonomy" id="269237"/>
    <lineage>
        <taxon>Bacteria</taxon>
        <taxon>Pseudomonadati</taxon>
        <taxon>Campylobacterota</taxon>
        <taxon>Epsilonproteobacteria</taxon>
        <taxon>Campylobacterales</taxon>
        <taxon>Sulfurovaceae</taxon>
        <taxon>Sulfurovum</taxon>
        <taxon>environmental samples</taxon>
    </lineage>
</organism>
<dbReference type="SUPFAM" id="SSF55021">
    <property type="entry name" value="ACT-like"/>
    <property type="match status" value="1"/>
</dbReference>
<dbReference type="CDD" id="cd04875">
    <property type="entry name" value="ACT_F4HF-DF"/>
    <property type="match status" value="1"/>
</dbReference>
<evidence type="ECO:0000259" key="5">
    <source>
        <dbReference type="PROSITE" id="PS51671"/>
    </source>
</evidence>
<name>A0A6S6TW56_9BACT</name>
<dbReference type="GO" id="GO:0006730">
    <property type="term" value="P:one-carbon metabolic process"/>
    <property type="evidence" value="ECO:0007669"/>
    <property type="project" value="UniProtKB-KW"/>
</dbReference>
<dbReference type="SUPFAM" id="SSF53328">
    <property type="entry name" value="Formyltransferase"/>
    <property type="match status" value="1"/>
</dbReference>
<keyword evidence="3" id="KW-0658">Purine biosynthesis</keyword>
<dbReference type="UniPathway" id="UPA00074">
    <property type="reaction ID" value="UER00170"/>
</dbReference>
<evidence type="ECO:0000313" key="6">
    <source>
        <dbReference type="EMBL" id="CAA6823635.1"/>
    </source>
</evidence>
<dbReference type="PANTHER" id="PTHR42706">
    <property type="entry name" value="FORMYLTETRAHYDROFOLATE DEFORMYLASE"/>
    <property type="match status" value="1"/>
</dbReference>
<accession>A0A6S6TW56</accession>
<dbReference type="InterPro" id="IPR002912">
    <property type="entry name" value="ACT_dom"/>
</dbReference>
<evidence type="ECO:0000256" key="1">
    <source>
        <dbReference type="ARBA" id="ARBA00022563"/>
    </source>
</evidence>
<dbReference type="Pfam" id="PF01842">
    <property type="entry name" value="ACT"/>
    <property type="match status" value="1"/>
</dbReference>
<feature type="domain" description="ACT" evidence="5">
    <location>
        <begin position="6"/>
        <end position="80"/>
    </location>
</feature>
<comment type="function">
    <text evidence="3">Catalyzes the hydrolysis of 10-formyltetrahydrofolate (formyl-FH4) to formate and tetrahydrofolate (FH4).</text>
</comment>
<keyword evidence="2 3" id="KW-0378">Hydrolase</keyword>
<feature type="active site" evidence="3">
    <location>
        <position position="223"/>
    </location>
</feature>
<dbReference type="EC" id="3.5.1.10" evidence="3 4"/>
<dbReference type="Pfam" id="PF00551">
    <property type="entry name" value="Formyl_trans_N"/>
    <property type="match status" value="1"/>
</dbReference>
<evidence type="ECO:0000256" key="3">
    <source>
        <dbReference type="HAMAP-Rule" id="MF_01927"/>
    </source>
</evidence>
<dbReference type="GO" id="GO:0006189">
    <property type="term" value="P:'de novo' IMP biosynthetic process"/>
    <property type="evidence" value="ECO:0007669"/>
    <property type="project" value="UniProtKB-UniRule"/>
</dbReference>
<reference evidence="6" key="1">
    <citation type="submission" date="2020-01" db="EMBL/GenBank/DDBJ databases">
        <authorList>
            <person name="Meier V. D."/>
            <person name="Meier V D."/>
        </authorList>
    </citation>
    <scope>NUCLEOTIDE SEQUENCE</scope>
    <source>
        <strain evidence="6">HLG_WM_MAG_01</strain>
    </source>
</reference>
<proteinExistence type="inferred from homology"/>
<gene>
    <name evidence="3" type="primary">purU</name>
    <name evidence="6" type="ORF">HELGO_WM956</name>
</gene>
<dbReference type="PIRSF" id="PIRSF036480">
    <property type="entry name" value="FormyFH4_hydr"/>
    <property type="match status" value="1"/>
</dbReference>
<dbReference type="EMBL" id="CACVAS010000117">
    <property type="protein sequence ID" value="CAA6823635.1"/>
    <property type="molecule type" value="Genomic_DNA"/>
</dbReference>
<dbReference type="NCBIfam" id="NF004684">
    <property type="entry name" value="PRK06027.1"/>
    <property type="match status" value="1"/>
</dbReference>
<dbReference type="InterPro" id="IPR036477">
    <property type="entry name" value="Formyl_transf_N_sf"/>
</dbReference>
<dbReference type="HAMAP" id="MF_01927">
    <property type="entry name" value="PurU"/>
    <property type="match status" value="1"/>
</dbReference>
<comment type="similarity">
    <text evidence="3">Belongs to the PurU family.</text>
</comment>
<dbReference type="NCBIfam" id="TIGR00655">
    <property type="entry name" value="PurU"/>
    <property type="match status" value="1"/>
</dbReference>
<comment type="pathway">
    <text evidence="3">Purine metabolism; IMP biosynthesis via de novo pathway; formate from 10-formyl-5,6,7,8-tetrahydrofolate: step 1/1.</text>
</comment>
<dbReference type="InterPro" id="IPR002376">
    <property type="entry name" value="Formyl_transf_N"/>
</dbReference>
<evidence type="ECO:0000256" key="2">
    <source>
        <dbReference type="ARBA" id="ARBA00022801"/>
    </source>
</evidence>